<reference evidence="2" key="2">
    <citation type="submission" date="2021-06" db="EMBL/GenBank/DDBJ databases">
        <title>Collection of gut derived symbiotic bacterial strains cultured from healthy donors.</title>
        <authorList>
            <person name="Lin H."/>
            <person name="Littmann E."/>
            <person name="Pamer E.G."/>
        </authorList>
    </citation>
    <scope>NUCLEOTIDE SEQUENCE</scope>
    <source>
        <strain evidence="2">MSK.19.85</strain>
    </source>
</reference>
<dbReference type="Pfam" id="PF19666">
    <property type="entry name" value="DUF6169"/>
    <property type="match status" value="1"/>
</dbReference>
<dbReference type="Proteomes" id="UP000095333">
    <property type="component" value="Unassembled WGS sequence"/>
</dbReference>
<evidence type="ECO:0000313" key="2">
    <source>
        <dbReference type="EMBL" id="MBV3488463.1"/>
    </source>
</evidence>
<proteinExistence type="predicted"/>
<dbReference type="AlphaFoldDB" id="A0A174FR40"/>
<evidence type="ECO:0000313" key="3">
    <source>
        <dbReference type="Proteomes" id="UP000095333"/>
    </source>
</evidence>
<name>A0A174FR40_PHOVU</name>
<reference evidence="1 3" key="1">
    <citation type="submission" date="2015-09" db="EMBL/GenBank/DDBJ databases">
        <authorList>
            <consortium name="Pathogen Informatics"/>
        </authorList>
    </citation>
    <scope>NUCLEOTIDE SEQUENCE [LARGE SCALE GENOMIC DNA]</scope>
    <source>
        <strain evidence="1 3">2789STDY5834842</strain>
    </source>
</reference>
<dbReference type="Proteomes" id="UP000758576">
    <property type="component" value="Unassembled WGS sequence"/>
</dbReference>
<accession>A0A174FR40</accession>
<sequence>MVDLNLDRINSHSPYVVTASEGSMSFQFVTDFGVTYNVSFLEDELMLSDESYQFIIANTNNKKSPRDSKMKQTIMAIVYEFFECSNTTLLYICETGDSKQEMRNRLFEIWFNSSLRKSDFVFMSADIRDAEGIPNYAAIVVRLDNPRLTSVIAEFTETVQLLSQKPE</sequence>
<protein>
    <submittedName>
        <fullName evidence="1">Uncharacterized protein</fullName>
    </submittedName>
</protein>
<dbReference type="InterPro" id="IPR046167">
    <property type="entry name" value="DUF6169"/>
</dbReference>
<dbReference type="EMBL" id="CYZI01000011">
    <property type="protein sequence ID" value="CUO50980.1"/>
    <property type="molecule type" value="Genomic_DNA"/>
</dbReference>
<gene>
    <name evidence="1" type="ORF">ERS852457_02152</name>
    <name evidence="2" type="ORF">KSX14_07405</name>
</gene>
<evidence type="ECO:0000313" key="1">
    <source>
        <dbReference type="EMBL" id="CUO50980.1"/>
    </source>
</evidence>
<dbReference type="RefSeq" id="WP_032938778.1">
    <property type="nucleotide sequence ID" value="NZ_CP143952.1"/>
</dbReference>
<organism evidence="1 3">
    <name type="scientific">Phocaeicola vulgatus</name>
    <name type="common">Bacteroides vulgatus</name>
    <dbReference type="NCBI Taxonomy" id="821"/>
    <lineage>
        <taxon>Bacteria</taxon>
        <taxon>Pseudomonadati</taxon>
        <taxon>Bacteroidota</taxon>
        <taxon>Bacteroidia</taxon>
        <taxon>Bacteroidales</taxon>
        <taxon>Bacteroidaceae</taxon>
        <taxon>Phocaeicola</taxon>
    </lineage>
</organism>
<dbReference type="EMBL" id="JAHOGA010000013">
    <property type="protein sequence ID" value="MBV3488463.1"/>
    <property type="molecule type" value="Genomic_DNA"/>
</dbReference>